<accession>A0A6A6BKH2</accession>
<dbReference type="GO" id="GO:0016787">
    <property type="term" value="F:hydrolase activity"/>
    <property type="evidence" value="ECO:0007669"/>
    <property type="project" value="UniProtKB-KW"/>
</dbReference>
<dbReference type="SUPFAM" id="SSF52540">
    <property type="entry name" value="P-loop containing nucleoside triphosphate hydrolases"/>
    <property type="match status" value="1"/>
</dbReference>
<dbReference type="InterPro" id="IPR049730">
    <property type="entry name" value="SNF2/RAD54-like_C"/>
</dbReference>
<keyword evidence="1" id="KW-0378">Hydrolase</keyword>
<proteinExistence type="predicted"/>
<dbReference type="AlphaFoldDB" id="A0A6A6BKH2"/>
<evidence type="ECO:0000313" key="4">
    <source>
        <dbReference type="Proteomes" id="UP000799438"/>
    </source>
</evidence>
<dbReference type="Pfam" id="PF00271">
    <property type="entry name" value="Helicase_C"/>
    <property type="match status" value="1"/>
</dbReference>
<dbReference type="PANTHER" id="PTHR10799">
    <property type="entry name" value="SNF2/RAD54 HELICASE FAMILY"/>
    <property type="match status" value="1"/>
</dbReference>
<dbReference type="Gene3D" id="3.40.50.300">
    <property type="entry name" value="P-loop containing nucleotide triphosphate hydrolases"/>
    <property type="match status" value="1"/>
</dbReference>
<dbReference type="Proteomes" id="UP000799438">
    <property type="component" value="Unassembled WGS sequence"/>
</dbReference>
<evidence type="ECO:0000313" key="3">
    <source>
        <dbReference type="EMBL" id="KAF2143071.1"/>
    </source>
</evidence>
<dbReference type="EMBL" id="ML995483">
    <property type="protein sequence ID" value="KAF2143071.1"/>
    <property type="molecule type" value="Genomic_DNA"/>
</dbReference>
<sequence length="553" mass="62869">MVKNKSKSTLKPIESFRAKNHIAITATPIAKRPVDMPAYCKLVQSTKGMNTRLDCETGLELLQTVYRSYDARDERLLDHDSFELLLKKDVISTNAADKALVLMLRLSQVRRTVTTVTKRQRQYGGDYSVAEHITLYRAFTLEMDSDGLTREFYSHICRVWVPQLFKCAAQAEGSVDQQVKMNSAVLRRLMLANDFSGLESLNHALPPGTSEQKLQTMLKDLEQEDHGIRFLMDRIVVDDWLPADAMGANLLKQLEYMTNRSTKLKALAGILDFHVVQRREKVLISMEYPAYQWVVEDFCILAGMRIASLKASQSDEARAVIFSEFNDPTLDKYDLLISTNALLQLGHNIQGACHVIVLMDSTKTEAMTQQLIGRVYRIGQRHEVYAYMLHNQHSVDRYVEGNNAFKFQASLIALASNNFRPHVLKAWEVVCVLLICIFVTLENCRLPARTFVACPLAQLHFCCLIKLSPTRSALLLPHKSVPIRSTLLSPHKFVSIYTTLLLPHKNVFYVHFSHLTKNILSLRFCELTRKIPGCVSSTTLTVKDTKEFRDPKG</sequence>
<gene>
    <name evidence="3" type="ORF">K452DRAFT_331737</name>
</gene>
<dbReference type="RefSeq" id="XP_033398783.1">
    <property type="nucleotide sequence ID" value="XM_033545130.1"/>
</dbReference>
<dbReference type="PROSITE" id="PS51194">
    <property type="entry name" value="HELICASE_CTER"/>
    <property type="match status" value="1"/>
</dbReference>
<dbReference type="CDD" id="cd18793">
    <property type="entry name" value="SF2_C_SNF"/>
    <property type="match status" value="1"/>
</dbReference>
<keyword evidence="4" id="KW-1185">Reference proteome</keyword>
<reference evidence="3" key="1">
    <citation type="journal article" date="2020" name="Stud. Mycol.">
        <title>101 Dothideomycetes genomes: a test case for predicting lifestyles and emergence of pathogens.</title>
        <authorList>
            <person name="Haridas S."/>
            <person name="Albert R."/>
            <person name="Binder M."/>
            <person name="Bloem J."/>
            <person name="Labutti K."/>
            <person name="Salamov A."/>
            <person name="Andreopoulos B."/>
            <person name="Baker S."/>
            <person name="Barry K."/>
            <person name="Bills G."/>
            <person name="Bluhm B."/>
            <person name="Cannon C."/>
            <person name="Castanera R."/>
            <person name="Culley D."/>
            <person name="Daum C."/>
            <person name="Ezra D."/>
            <person name="Gonzalez J."/>
            <person name="Henrissat B."/>
            <person name="Kuo A."/>
            <person name="Liang C."/>
            <person name="Lipzen A."/>
            <person name="Lutzoni F."/>
            <person name="Magnuson J."/>
            <person name="Mondo S."/>
            <person name="Nolan M."/>
            <person name="Ohm R."/>
            <person name="Pangilinan J."/>
            <person name="Park H.-J."/>
            <person name="Ramirez L."/>
            <person name="Alfaro M."/>
            <person name="Sun H."/>
            <person name="Tritt A."/>
            <person name="Yoshinaga Y."/>
            <person name="Zwiers L.-H."/>
            <person name="Turgeon B."/>
            <person name="Goodwin S."/>
            <person name="Spatafora J."/>
            <person name="Crous P."/>
            <person name="Grigoriev I."/>
        </authorList>
    </citation>
    <scope>NUCLEOTIDE SEQUENCE</scope>
    <source>
        <strain evidence="3">CBS 121167</strain>
    </source>
</reference>
<evidence type="ECO:0000256" key="1">
    <source>
        <dbReference type="ARBA" id="ARBA00022801"/>
    </source>
</evidence>
<dbReference type="InterPro" id="IPR001650">
    <property type="entry name" value="Helicase_C-like"/>
</dbReference>
<dbReference type="InterPro" id="IPR027417">
    <property type="entry name" value="P-loop_NTPase"/>
</dbReference>
<dbReference type="GeneID" id="54302626"/>
<protein>
    <recommendedName>
        <fullName evidence="2">Helicase C-terminal domain-containing protein</fullName>
    </recommendedName>
</protein>
<organism evidence="3 4">
    <name type="scientific">Aplosporella prunicola CBS 121167</name>
    <dbReference type="NCBI Taxonomy" id="1176127"/>
    <lineage>
        <taxon>Eukaryota</taxon>
        <taxon>Fungi</taxon>
        <taxon>Dikarya</taxon>
        <taxon>Ascomycota</taxon>
        <taxon>Pezizomycotina</taxon>
        <taxon>Dothideomycetes</taxon>
        <taxon>Dothideomycetes incertae sedis</taxon>
        <taxon>Botryosphaeriales</taxon>
        <taxon>Aplosporellaceae</taxon>
        <taxon>Aplosporella</taxon>
    </lineage>
</organism>
<name>A0A6A6BKH2_9PEZI</name>
<evidence type="ECO:0000259" key="2">
    <source>
        <dbReference type="PROSITE" id="PS51194"/>
    </source>
</evidence>
<dbReference type="SMART" id="SM00490">
    <property type="entry name" value="HELICc"/>
    <property type="match status" value="1"/>
</dbReference>
<dbReference type="OrthoDB" id="3826047at2759"/>
<feature type="domain" description="Helicase C-terminal" evidence="2">
    <location>
        <begin position="249"/>
        <end position="420"/>
    </location>
</feature>